<dbReference type="Pfam" id="PF22811">
    <property type="entry name" value="Zn_ribbon_NrdR"/>
    <property type="match status" value="1"/>
</dbReference>
<dbReference type="KEGG" id="vg:55412200"/>
<evidence type="ECO:0000313" key="3">
    <source>
        <dbReference type="EMBL" id="BAQ94432.1"/>
    </source>
</evidence>
<evidence type="ECO:0000256" key="1">
    <source>
        <dbReference type="SAM" id="MobiDB-lite"/>
    </source>
</evidence>
<dbReference type="GeneID" id="55412200"/>
<proteinExistence type="predicted"/>
<organism evidence="3 4">
    <name type="scientific">uncultured phage_MedDCM-OCT-S38-C3</name>
    <dbReference type="NCBI Taxonomy" id="2740803"/>
    <lineage>
        <taxon>Viruses</taxon>
        <taxon>Duplodnaviria</taxon>
        <taxon>Heunggongvirae</taxon>
        <taxon>Uroviricota</taxon>
        <taxon>Caudoviricetes</taxon>
        <taxon>Autographivirales</taxon>
        <taxon>Stopalavirus</taxon>
        <taxon>Stopalavirus S38C3</taxon>
    </lineage>
</organism>
<keyword evidence="4" id="KW-1185">Reference proteome</keyword>
<name>A0A6S4PA56_9CAUD</name>
<sequence>MRCPHCDHPESRVSETRPGDASDRRVRICRKCGKTFQTTERLCVYAGRAAGYIERQTPGEEPEEPPAPKEKKAVRFVANPSSKELNAFDPEIAIAMCDWWNESRLSKQGKRATWTEKAWMGSVVRVAALPQWKQMILVKKGVEMGWQSLQVEYVEDILANAKPASGRLEPKSPAMQKALEQWHPY</sequence>
<reference evidence="3 4" key="1">
    <citation type="journal article" date="2013" name="PLoS Genet.">
        <title>Expanding the Marine Virosphere Using Metagenomics.</title>
        <authorList>
            <person name="Mizuno C.M."/>
            <person name="Rodriguez-Valera F."/>
            <person name="Kimes N.E."/>
            <person name="Ghai R."/>
        </authorList>
    </citation>
    <scope>NUCLEOTIDE SEQUENCE [LARGE SCALE GENOMIC DNA]</scope>
    <source>
        <strain evidence="3">UvMED-CGR-U-MedDCM-OCT-S38-C3</strain>
    </source>
</reference>
<protein>
    <submittedName>
        <fullName evidence="3">Transcriptional regulator NrdR</fullName>
    </submittedName>
</protein>
<feature type="domain" description="Transcriptional repressor NrdR-like N-terminal" evidence="2">
    <location>
        <begin position="1"/>
        <end position="40"/>
    </location>
</feature>
<feature type="region of interest" description="Disordered" evidence="1">
    <location>
        <begin position="1"/>
        <end position="20"/>
    </location>
</feature>
<dbReference type="EMBL" id="AP013548">
    <property type="protein sequence ID" value="BAQ94432.1"/>
    <property type="molecule type" value="Genomic_DNA"/>
</dbReference>
<dbReference type="Proteomes" id="UP000504725">
    <property type="component" value="Segment"/>
</dbReference>
<accession>A0A6S4PA56</accession>
<dbReference type="RefSeq" id="YP_009777929.1">
    <property type="nucleotide sequence ID" value="NC_047707.1"/>
</dbReference>
<evidence type="ECO:0000259" key="2">
    <source>
        <dbReference type="Pfam" id="PF22811"/>
    </source>
</evidence>
<evidence type="ECO:0000313" key="4">
    <source>
        <dbReference type="Proteomes" id="UP000504725"/>
    </source>
</evidence>
<dbReference type="InterPro" id="IPR055173">
    <property type="entry name" value="NrdR-like_N"/>
</dbReference>